<name>A0AAW5RQS1_AERME</name>
<dbReference type="AlphaFoldDB" id="A0AAW5RQS1"/>
<sequence>MSYSLYHEIYNNVFLSNPDYLKAEFSPGYRIVLENAEVIRAVGEKHLDYGCGAGFVVGLLGKVRISHMAREHLLVTH</sequence>
<dbReference type="Proteomes" id="UP001208651">
    <property type="component" value="Unassembled WGS sequence"/>
</dbReference>
<evidence type="ECO:0000313" key="1">
    <source>
        <dbReference type="EMBL" id="MCV3290493.1"/>
    </source>
</evidence>
<gene>
    <name evidence="1" type="ORF">LZT28_20050</name>
</gene>
<dbReference type="EMBL" id="JAJVCY010000059">
    <property type="protein sequence ID" value="MCV3290493.1"/>
    <property type="molecule type" value="Genomic_DNA"/>
</dbReference>
<protein>
    <recommendedName>
        <fullName evidence="3">SAM-dependent methyltransferase</fullName>
    </recommendedName>
</protein>
<proteinExistence type="predicted"/>
<evidence type="ECO:0008006" key="3">
    <source>
        <dbReference type="Google" id="ProtNLM"/>
    </source>
</evidence>
<comment type="caution">
    <text evidence="1">The sequence shown here is derived from an EMBL/GenBank/DDBJ whole genome shotgun (WGS) entry which is preliminary data.</text>
</comment>
<accession>A0AAW5RQS1</accession>
<organism evidence="1 2">
    <name type="scientific">Aeromonas media</name>
    <dbReference type="NCBI Taxonomy" id="651"/>
    <lineage>
        <taxon>Bacteria</taxon>
        <taxon>Pseudomonadati</taxon>
        <taxon>Pseudomonadota</taxon>
        <taxon>Gammaproteobacteria</taxon>
        <taxon>Aeromonadales</taxon>
        <taxon>Aeromonadaceae</taxon>
        <taxon>Aeromonas</taxon>
    </lineage>
</organism>
<reference evidence="1" key="1">
    <citation type="submission" date="2022-01" db="EMBL/GenBank/DDBJ databases">
        <title>Comparison of Fish pathogen Aeromonas spp.</title>
        <authorList>
            <person name="Dubey S."/>
            <person name="Sorum H."/>
            <person name="Munangandu H.M."/>
        </authorList>
    </citation>
    <scope>NUCLEOTIDE SEQUENCE</scope>
    <source>
        <strain evidence="1">SD/21-15</strain>
    </source>
</reference>
<evidence type="ECO:0000313" key="2">
    <source>
        <dbReference type="Proteomes" id="UP001208651"/>
    </source>
</evidence>
<dbReference type="RefSeq" id="WP_263686190.1">
    <property type="nucleotide sequence ID" value="NZ_JAJVCY010000059.1"/>
</dbReference>